<dbReference type="GO" id="GO:0005525">
    <property type="term" value="F:GTP binding"/>
    <property type="evidence" value="ECO:0007669"/>
    <property type="project" value="UniProtKB-KW"/>
</dbReference>
<dbReference type="PANTHER" id="PTHR45782">
    <property type="entry name" value="MITOCHONDRIAL RIBOSOME-ASSOCIATED GTPASE 1"/>
    <property type="match status" value="1"/>
</dbReference>
<dbReference type="AlphaFoldDB" id="A0A1D2AEG9"/>
<dbReference type="InterPro" id="IPR027417">
    <property type="entry name" value="P-loop_NTPase"/>
</dbReference>
<evidence type="ECO:0000313" key="5">
    <source>
        <dbReference type="EMBL" id="JAT77582.1"/>
    </source>
</evidence>
<gene>
    <name evidence="5" type="ORF">g.9262</name>
</gene>
<sequence>MPAFAISFRPSLGAGLCRGHDSGVVRPCPRRGSVRVQGAKVAPTTTGRQPRKKHGDFPVEETRRVDVRWFRTLPRVARRGHQGRVLGIRDRVTHLPLSLGLFPPPTPSPPQSVGLVQWYPGHIAAAERSLQAKLAAVDLVVEVRDGRCPVASAHPALAGWCRGKRTLLLLNRVDMVGREERAAWSRHLREAGTPATWTDGRRGGGVREVEEAAARLGAALNARREARGLRPRAVRAAVVGFPNVGKSALINRLLGRRAADSAPRPGVTRQLTWARAGEQGNIDLLDTPGIIPVSLKDKAAAARLAMCNDIGEAAYTASRIAASFLDQVSVLPREAEIWAAIEARYRVRRGGITSEEYVERIAQRLFNAEVERAGQRILRDFRDLKFGEICLEVPSSTV</sequence>
<protein>
    <recommendedName>
        <fullName evidence="4">G domain-containing protein</fullName>
    </recommendedName>
</protein>
<proteinExistence type="predicted"/>
<dbReference type="EMBL" id="GDKF01001040">
    <property type="protein sequence ID" value="JAT77582.1"/>
    <property type="molecule type" value="Transcribed_RNA"/>
</dbReference>
<dbReference type="GO" id="GO:0003924">
    <property type="term" value="F:GTPase activity"/>
    <property type="evidence" value="ECO:0007669"/>
    <property type="project" value="TreeGrafter"/>
</dbReference>
<organism evidence="5">
    <name type="scientific">Auxenochlorella protothecoides</name>
    <name type="common">Green microalga</name>
    <name type="synonym">Chlorella protothecoides</name>
    <dbReference type="NCBI Taxonomy" id="3075"/>
    <lineage>
        <taxon>Eukaryota</taxon>
        <taxon>Viridiplantae</taxon>
        <taxon>Chlorophyta</taxon>
        <taxon>core chlorophytes</taxon>
        <taxon>Trebouxiophyceae</taxon>
        <taxon>Chlorellales</taxon>
        <taxon>Chlorellaceae</taxon>
        <taxon>Auxenochlorella</taxon>
    </lineage>
</organism>
<dbReference type="GO" id="GO:0032543">
    <property type="term" value="P:mitochondrial translation"/>
    <property type="evidence" value="ECO:0007669"/>
    <property type="project" value="TreeGrafter"/>
</dbReference>
<evidence type="ECO:0000256" key="3">
    <source>
        <dbReference type="SAM" id="MobiDB-lite"/>
    </source>
</evidence>
<dbReference type="InterPro" id="IPR006073">
    <property type="entry name" value="GTP-bd"/>
</dbReference>
<dbReference type="SUPFAM" id="SSF52540">
    <property type="entry name" value="P-loop containing nucleoside triphosphate hydrolases"/>
    <property type="match status" value="1"/>
</dbReference>
<feature type="region of interest" description="Disordered" evidence="3">
    <location>
        <begin position="28"/>
        <end position="58"/>
    </location>
</feature>
<reference evidence="5" key="1">
    <citation type="submission" date="2015-08" db="EMBL/GenBank/DDBJ databases">
        <authorList>
            <person name="Babu N.S."/>
            <person name="Beckwith C.J."/>
            <person name="Beseler K.G."/>
            <person name="Brison A."/>
            <person name="Carone J.V."/>
            <person name="Caskin T.P."/>
            <person name="Diamond M."/>
            <person name="Durham M.E."/>
            <person name="Foxe J.M."/>
            <person name="Go M."/>
            <person name="Henderson B.A."/>
            <person name="Jones I.B."/>
            <person name="McGettigan J.A."/>
            <person name="Micheletti S.J."/>
            <person name="Nasrallah M.E."/>
            <person name="Ortiz D."/>
            <person name="Piller C.R."/>
            <person name="Privatt S.R."/>
            <person name="Schneider S.L."/>
            <person name="Sharp S."/>
            <person name="Smith T.C."/>
            <person name="Stanton J.D."/>
            <person name="Ullery H.E."/>
            <person name="Wilson R.J."/>
            <person name="Serrano M.G."/>
            <person name="Buck G."/>
            <person name="Lee V."/>
            <person name="Wang Y."/>
            <person name="Carvalho R."/>
            <person name="Voegtly L."/>
            <person name="Shi R."/>
            <person name="Duckworth R."/>
            <person name="Johnson A."/>
            <person name="Loviza R."/>
            <person name="Walstead R."/>
            <person name="Shah Z."/>
            <person name="Kiflezghi M."/>
            <person name="Wade K."/>
            <person name="Ball S.L."/>
            <person name="Bradley K.W."/>
            <person name="Asai D.J."/>
            <person name="Bowman C.A."/>
            <person name="Russell D.A."/>
            <person name="Pope W.H."/>
            <person name="Jacobs-Sera D."/>
            <person name="Hendrix R.W."/>
            <person name="Hatfull G.F."/>
        </authorList>
    </citation>
    <scope>NUCLEOTIDE SEQUENCE</scope>
</reference>
<dbReference type="InterPro" id="IPR019991">
    <property type="entry name" value="GTP-bd_ribosome_bgen"/>
</dbReference>
<evidence type="ECO:0000256" key="2">
    <source>
        <dbReference type="ARBA" id="ARBA00023134"/>
    </source>
</evidence>
<dbReference type="GO" id="GO:0005739">
    <property type="term" value="C:mitochondrion"/>
    <property type="evidence" value="ECO:0007669"/>
    <property type="project" value="TreeGrafter"/>
</dbReference>
<dbReference type="CDD" id="cd01856">
    <property type="entry name" value="YlqF"/>
    <property type="match status" value="1"/>
</dbReference>
<feature type="domain" description="G" evidence="4">
    <location>
        <begin position="236"/>
        <end position="294"/>
    </location>
</feature>
<dbReference type="InterPro" id="IPR023179">
    <property type="entry name" value="GTP-bd_ortho_bundle_sf"/>
</dbReference>
<dbReference type="Gene3D" id="3.40.50.300">
    <property type="entry name" value="P-loop containing nucleotide triphosphate hydrolases"/>
    <property type="match status" value="1"/>
</dbReference>
<keyword evidence="1" id="KW-0547">Nucleotide-binding</keyword>
<dbReference type="NCBIfam" id="TIGR03596">
    <property type="entry name" value="GTPase_YlqF"/>
    <property type="match status" value="1"/>
</dbReference>
<dbReference type="PRINTS" id="PR00326">
    <property type="entry name" value="GTP1OBG"/>
</dbReference>
<dbReference type="PANTHER" id="PTHR45782:SF5">
    <property type="entry name" value="DAR GTPASE 3, CHLOROPLASTIC"/>
    <property type="match status" value="1"/>
</dbReference>
<evidence type="ECO:0000256" key="1">
    <source>
        <dbReference type="ARBA" id="ARBA00022741"/>
    </source>
</evidence>
<dbReference type="Gene3D" id="1.10.1580.10">
    <property type="match status" value="1"/>
</dbReference>
<accession>A0A1D2AEG9</accession>
<evidence type="ECO:0000259" key="4">
    <source>
        <dbReference type="Pfam" id="PF01926"/>
    </source>
</evidence>
<keyword evidence="2" id="KW-0342">GTP-binding</keyword>
<dbReference type="Pfam" id="PF01926">
    <property type="entry name" value="MMR_HSR1"/>
    <property type="match status" value="1"/>
</dbReference>
<name>A0A1D2AEG9_AUXPR</name>